<evidence type="ECO:0000259" key="1">
    <source>
        <dbReference type="Pfam" id="PF03417"/>
    </source>
</evidence>
<keyword evidence="3" id="KW-1185">Reference proteome</keyword>
<dbReference type="InterPro" id="IPR005079">
    <property type="entry name" value="Peptidase_C45_hydrolase"/>
</dbReference>
<organism evidence="2 3">
    <name type="scientific">Virgibacillus necropolis</name>
    <dbReference type="NCBI Taxonomy" id="163877"/>
    <lineage>
        <taxon>Bacteria</taxon>
        <taxon>Bacillati</taxon>
        <taxon>Bacillota</taxon>
        <taxon>Bacilli</taxon>
        <taxon>Bacillales</taxon>
        <taxon>Bacillaceae</taxon>
        <taxon>Virgibacillus</taxon>
    </lineage>
</organism>
<dbReference type="GO" id="GO:0016787">
    <property type="term" value="F:hydrolase activity"/>
    <property type="evidence" value="ECO:0007669"/>
    <property type="project" value="UniProtKB-KW"/>
</dbReference>
<feature type="domain" description="Peptidase C45 hydrolase" evidence="1">
    <location>
        <begin position="43"/>
        <end position="269"/>
    </location>
</feature>
<name>A0A221MI66_9BACI</name>
<dbReference type="PANTHER" id="PTHR34180:SF1">
    <property type="entry name" value="BETA-ALANYL-DOPAMINE_CARCININE HYDROLASE"/>
    <property type="match status" value="1"/>
</dbReference>
<reference evidence="2 3" key="1">
    <citation type="journal article" date="2003" name="Int. J. Syst. Evol. Microbiol.">
        <title>Virgibacillus carmonensis sp. nov., Virgibacillus necropolis sp. nov. and Virgibacillus picturae sp. nov., three novel species isolated from deteriorated mural paintings, transfer of the species of the genus salibacillus to Virgibacillus, as Virgibacillus marismortui comb. nov. and Virgibacillus salexigens comb. nov., and emended description of the genus Virgibacillus.</title>
        <authorList>
            <person name="Heyrman J."/>
            <person name="Logan N.A."/>
            <person name="Busse H.J."/>
            <person name="Balcaen A."/>
            <person name="Lebbe L."/>
            <person name="Rodriguez-Diaz M."/>
            <person name="Swings J."/>
            <person name="De Vos P."/>
        </authorList>
    </citation>
    <scope>NUCLEOTIDE SEQUENCE [LARGE SCALE GENOMIC DNA]</scope>
    <source>
        <strain evidence="2 3">LMG 19488</strain>
    </source>
</reference>
<dbReference type="NCBIfam" id="NF040521">
    <property type="entry name" value="C45_proenzyme"/>
    <property type="match status" value="1"/>
</dbReference>
<accession>A0A221MI66</accession>
<dbReference type="Gene3D" id="3.60.60.10">
    <property type="entry name" value="Penicillin V Acylase, Chain A"/>
    <property type="match status" value="1"/>
</dbReference>
<evidence type="ECO:0000313" key="3">
    <source>
        <dbReference type="Proteomes" id="UP000204391"/>
    </source>
</evidence>
<dbReference type="EMBL" id="CP022437">
    <property type="protein sequence ID" value="ASN07299.1"/>
    <property type="molecule type" value="Genomic_DNA"/>
</dbReference>
<dbReference type="InterPro" id="IPR047801">
    <property type="entry name" value="Peptidase_C45"/>
</dbReference>
<protein>
    <submittedName>
        <fullName evidence="2">Choloylglycine hydrolase</fullName>
    </submittedName>
</protein>
<gene>
    <name evidence="2" type="ORF">CFK40_05010</name>
</gene>
<dbReference type="OrthoDB" id="8109453at2"/>
<dbReference type="InterPro" id="IPR047794">
    <property type="entry name" value="C45_proenzyme-like"/>
</dbReference>
<dbReference type="Proteomes" id="UP000204391">
    <property type="component" value="Chromosome"/>
</dbReference>
<evidence type="ECO:0000313" key="2">
    <source>
        <dbReference type="EMBL" id="ASN07299.1"/>
    </source>
</evidence>
<proteinExistence type="predicted"/>
<keyword evidence="2" id="KW-0378">Hydrolase</keyword>
<dbReference type="KEGG" id="vne:CFK40_05010"/>
<sequence>MEGLAKGAGVSFEDILAINARSEIALITAPDGCTSFALTKPKSSKTWLAQNWDWKGSQLDALVQLNIEQAGLPSIQMVTEAGIIGKIGSNSAGLGVCLNALVTDTWQPKVPIHLGLRAVLESSSLKEAISKVDNNQMASAAHFLIASKSEEAIGMEVSPVYTGKITSDRGIVTHTNHICSAGLKERIVEEALSNSFTRLTTINSLLDQLDGKNSTKGDLFQILSNHDHFPDSICRHSLPKQSEREEIDTVFSIVMDLTDGELEWVEGRPCE</sequence>
<dbReference type="PANTHER" id="PTHR34180">
    <property type="entry name" value="PEPTIDASE C45"/>
    <property type="match status" value="1"/>
</dbReference>
<dbReference type="Pfam" id="PF03417">
    <property type="entry name" value="AAT"/>
    <property type="match status" value="1"/>
</dbReference>
<dbReference type="AlphaFoldDB" id="A0A221MI66"/>
<dbReference type="Gene3D" id="1.10.10.2120">
    <property type="match status" value="1"/>
</dbReference>